<dbReference type="EMBL" id="CM039177">
    <property type="protein sequence ID" value="KAH9697958.1"/>
    <property type="molecule type" value="Genomic_DNA"/>
</dbReference>
<protein>
    <submittedName>
        <fullName evidence="1">Lactase</fullName>
    </submittedName>
</protein>
<accession>A0ACB8ILT9</accession>
<proteinExistence type="predicted"/>
<sequence length="1440" mass="162564">MASLVGQLPFALENANGYKVWEDPSFIKWRKRDPHVTLRCHDSVEGSLKYWYERNKVDISVSNSAVWDDDAVHEALTSAAFWANGLPFVKSLSGHWKFFLASSPPDVPLNFHKSSFQDSKWEAIPVPSNWQMHGFDRPIYTNVVYPFPLDPPNVPAENPTGCYRTYFHIPKEWQGRRILLHFEAVDSAFCAWINGVPVGYSQDSRLPAEFEISDYCYPHGSDKKNVLAVQVFRWSDGSYLEDQDHWWLSGIHRDVLLLAKPQVFIADYFFKSNLAEDFSLADIQAVGGTSSDLENHSQLFEINTWMWLLQQIDKDLVIMSSKEIDKEANKRPWGDHWRKPWRKQENCWKRHGKLVNWKKKDTRAFQALPMSIQTPLDIRFRSHLSRDGVHTVVFFFSPCAGNRKRLDHDIPSENLDNNPLSNYESNSSNQDDLPIAFRKVVSVVILDNVNEALNVPKWMEVIFEDVRALEKNAAWEKVDLPQGKLLLVSDVKNAFLNGDLEEDVYMEPSPGFTEKFGSKWKPADTLIEANVKLGEAKGGVHVDIGRCLKLAGKLIYLSHTRLDIAFATYGDVVIIIQVEVEIDCSPEISKDSILANFVIEAGLYDTGSWYNCDGCIDLLSSKVANIQLNPSTASVEFPGYMLVGKLEMPRLWSAEQPNLYTLVVILKHASGPVVDCESCLVGIRQVSKAPKQLLVNGNPVVIRGVNRHEHHPRVGKTNIESCMVKDLVLMKQNNINAVRNSHYPQHPRWYELCDLFGLYMIDEANIETHGFYFSEHLKHPTMEPSWAAAMMDRVIGMVERDKNHASIICWSLGNEAGHGPNHSAAAGWIRGKDPSRLLHYEGGGSRTPSTDIVCPMYMRVWDIVMIAKDPTETRPLILCEGPNDCQMTGIRMQWATVMGISMNIGKPLIAHLVSKEALSGIGLTSLFSAQEPLFLIMKLKASFPAIPAGLLRELADGTKHWAYGGDFGDTPNDLNFCLNGLLWPDRTPHPALHEVKYVYQAIKVSLKKGTLKISNTNFFETTQGLEFSWVAHGDGYKLGFGILSLPLIKPHSNYEIELKSSPWYSLWNSCSAEEIFLTVTAKLMNSTRWAEAGHVISTAQVQLPSKRERLPHVIRTGDAIILQENLGNTIQLSHQNSWQIKFDIQTGAVESWKVEGVSVMKRGIFPCFWRAPTDNDKGGGESSYYSRWRAAGIDSLVFLTKSCSIQNVTDYFVKIRVVYDGTPRVDMSSLTKLEKAKALFEIVIDYTIYGSGNVIVECNFKPNTSDLPPLPRVGVEFHLEQSMDKIKFYGRGPFECYPDRKAAAHVDVYEQIVGDMHVPYIVPGECAGRADVRWVTFQNKEGIGIYASMYSSSPPMQLNASYYTTTELDRATHNEQLVKEDKIEVHLDHKHMGLGGDDSWTPCVHDKYLVPAVAYSFSIRLSPVTAATSGYDIYKSQMQN</sequence>
<gene>
    <name evidence="1" type="ORF">KPL71_023820</name>
</gene>
<dbReference type="Proteomes" id="UP000829398">
    <property type="component" value="Chromosome 8"/>
</dbReference>
<organism evidence="1 2">
    <name type="scientific">Citrus sinensis</name>
    <name type="common">Sweet orange</name>
    <name type="synonym">Citrus aurantium var. sinensis</name>
    <dbReference type="NCBI Taxonomy" id="2711"/>
    <lineage>
        <taxon>Eukaryota</taxon>
        <taxon>Viridiplantae</taxon>
        <taxon>Streptophyta</taxon>
        <taxon>Embryophyta</taxon>
        <taxon>Tracheophyta</taxon>
        <taxon>Spermatophyta</taxon>
        <taxon>Magnoliopsida</taxon>
        <taxon>eudicotyledons</taxon>
        <taxon>Gunneridae</taxon>
        <taxon>Pentapetalae</taxon>
        <taxon>rosids</taxon>
        <taxon>malvids</taxon>
        <taxon>Sapindales</taxon>
        <taxon>Rutaceae</taxon>
        <taxon>Aurantioideae</taxon>
        <taxon>Citrus</taxon>
    </lineage>
</organism>
<keyword evidence="2" id="KW-1185">Reference proteome</keyword>
<reference evidence="2" key="1">
    <citation type="journal article" date="2023" name="Hortic. Res.">
        <title>A chromosome-level phased genome enabling allele-level studies in sweet orange: a case study on citrus Huanglongbing tolerance.</title>
        <authorList>
            <person name="Wu B."/>
            <person name="Yu Q."/>
            <person name="Deng Z."/>
            <person name="Duan Y."/>
            <person name="Luo F."/>
            <person name="Gmitter F. Jr."/>
        </authorList>
    </citation>
    <scope>NUCLEOTIDE SEQUENCE [LARGE SCALE GENOMIC DNA]</scope>
    <source>
        <strain evidence="2">cv. Valencia</strain>
    </source>
</reference>
<comment type="caution">
    <text evidence="1">The sequence shown here is derived from an EMBL/GenBank/DDBJ whole genome shotgun (WGS) entry which is preliminary data.</text>
</comment>
<name>A0ACB8ILT9_CITSI</name>
<evidence type="ECO:0000313" key="1">
    <source>
        <dbReference type="EMBL" id="KAH9697958.1"/>
    </source>
</evidence>
<evidence type="ECO:0000313" key="2">
    <source>
        <dbReference type="Proteomes" id="UP000829398"/>
    </source>
</evidence>